<dbReference type="GO" id="GO:0005886">
    <property type="term" value="C:plasma membrane"/>
    <property type="evidence" value="ECO:0007669"/>
    <property type="project" value="TreeGrafter"/>
</dbReference>
<accession>A0A975T1J6</accession>
<evidence type="ECO:0000313" key="3">
    <source>
        <dbReference type="Proteomes" id="UP000683575"/>
    </source>
</evidence>
<keyword evidence="3" id="KW-1185">Reference proteome</keyword>
<sequence>MTQTPPDDERPEPEQDGRTRLFAALRRRGSRGQVTVAVLLALLGFAAVTQVKANEQDDRYVGARQGDLIQYINNLSLASQRAAGEISRLQRTRDALRSDTRARRTALDRAQQQATTLGILAGTVPVVGPGVRVTVTDDKGGVGSNQLLEGLEELRDAGAEAIELNDKVRVVAQTSLKDTSGGVLVDGTLLRSPFVIEAIGNAPSLATALDFKGGFTDEVQRPSVDGTVDVVEVDASDGVKISTVVPPATPRFTQPGKTG</sequence>
<dbReference type="AlphaFoldDB" id="A0A975T1J6"/>
<dbReference type="PANTHER" id="PTHR37313:SF2">
    <property type="entry name" value="UPF0749 PROTEIN YLXX"/>
    <property type="match status" value="1"/>
</dbReference>
<dbReference type="RefSeq" id="WP_216941682.1">
    <property type="nucleotide sequence ID" value="NZ_CP077062.1"/>
</dbReference>
<comment type="similarity">
    <text evidence="1">Belongs to the UPF0749 family.</text>
</comment>
<protein>
    <submittedName>
        <fullName evidence="2">DUF881 domain-containing protein</fullName>
    </submittedName>
</protein>
<organism evidence="2 3">
    <name type="scientific">Nocardioides panacis</name>
    <dbReference type="NCBI Taxonomy" id="2849501"/>
    <lineage>
        <taxon>Bacteria</taxon>
        <taxon>Bacillati</taxon>
        <taxon>Actinomycetota</taxon>
        <taxon>Actinomycetes</taxon>
        <taxon>Propionibacteriales</taxon>
        <taxon>Nocardioidaceae</taxon>
        <taxon>Nocardioides</taxon>
    </lineage>
</organism>
<dbReference type="PANTHER" id="PTHR37313">
    <property type="entry name" value="UPF0749 PROTEIN RV1825"/>
    <property type="match status" value="1"/>
</dbReference>
<dbReference type="Proteomes" id="UP000683575">
    <property type="component" value="Chromosome"/>
</dbReference>
<dbReference type="KEGG" id="nps:KRR39_08950"/>
<dbReference type="Pfam" id="PF05949">
    <property type="entry name" value="DUF881"/>
    <property type="match status" value="1"/>
</dbReference>
<evidence type="ECO:0000313" key="2">
    <source>
        <dbReference type="EMBL" id="QWZ09836.1"/>
    </source>
</evidence>
<proteinExistence type="inferred from homology"/>
<evidence type="ECO:0000256" key="1">
    <source>
        <dbReference type="ARBA" id="ARBA00009108"/>
    </source>
</evidence>
<name>A0A975T1J6_9ACTN</name>
<dbReference type="InterPro" id="IPR010273">
    <property type="entry name" value="DUF881"/>
</dbReference>
<gene>
    <name evidence="2" type="ORF">KRR39_08950</name>
</gene>
<reference evidence="2" key="1">
    <citation type="submission" date="2021-06" db="EMBL/GenBank/DDBJ databases">
        <title>Complete genome sequence of Nocardioides sp. G188.</title>
        <authorList>
            <person name="Im W.-T."/>
        </authorList>
    </citation>
    <scope>NUCLEOTIDE SEQUENCE</scope>
    <source>
        <strain evidence="2">G188</strain>
    </source>
</reference>
<dbReference type="EMBL" id="CP077062">
    <property type="protein sequence ID" value="QWZ09836.1"/>
    <property type="molecule type" value="Genomic_DNA"/>
</dbReference>